<evidence type="ECO:0008006" key="3">
    <source>
        <dbReference type="Google" id="ProtNLM"/>
    </source>
</evidence>
<gene>
    <name evidence="1" type="ORF">AU255_02165</name>
</gene>
<dbReference type="EMBL" id="LPUF01000001">
    <property type="protein sequence ID" value="OQK16734.1"/>
    <property type="molecule type" value="Genomic_DNA"/>
</dbReference>
<organism evidence="1 2">
    <name type="scientific">Methyloprofundus sedimenti</name>
    <dbReference type="NCBI Taxonomy" id="1420851"/>
    <lineage>
        <taxon>Bacteria</taxon>
        <taxon>Pseudomonadati</taxon>
        <taxon>Pseudomonadota</taxon>
        <taxon>Gammaproteobacteria</taxon>
        <taxon>Methylococcales</taxon>
        <taxon>Methylococcaceae</taxon>
        <taxon>Methyloprofundus</taxon>
    </lineage>
</organism>
<dbReference type="Proteomes" id="UP000191980">
    <property type="component" value="Unassembled WGS sequence"/>
</dbReference>
<accession>A0A1V8M5A7</accession>
<evidence type="ECO:0000313" key="1">
    <source>
        <dbReference type="EMBL" id="OQK16734.1"/>
    </source>
</evidence>
<dbReference type="RefSeq" id="WP_080521357.1">
    <property type="nucleotide sequence ID" value="NZ_LPUF01000001.1"/>
</dbReference>
<comment type="caution">
    <text evidence="1">The sequence shown here is derived from an EMBL/GenBank/DDBJ whole genome shotgun (WGS) entry which is preliminary data.</text>
</comment>
<keyword evidence="2" id="KW-1185">Reference proteome</keyword>
<proteinExistence type="predicted"/>
<dbReference type="STRING" id="1420851.AU255_02165"/>
<protein>
    <recommendedName>
        <fullName evidence="3">Terminase</fullName>
    </recommendedName>
</protein>
<reference evidence="1 2" key="1">
    <citation type="submission" date="2015-12" db="EMBL/GenBank/DDBJ databases">
        <authorList>
            <person name="Shamseldin A."/>
            <person name="Moawad H."/>
            <person name="Abd El-Rahim W.M."/>
            <person name="Sadowsky M.J."/>
        </authorList>
    </citation>
    <scope>NUCLEOTIDE SEQUENCE [LARGE SCALE GENOMIC DNA]</scope>
    <source>
        <strain evidence="1 2">WF1</strain>
    </source>
</reference>
<name>A0A1V8M5A7_9GAMM</name>
<dbReference type="OrthoDB" id="5868871at2"/>
<evidence type="ECO:0000313" key="2">
    <source>
        <dbReference type="Proteomes" id="UP000191980"/>
    </source>
</evidence>
<sequence>MKNEKVKRKRGRPAIEYESKYAEQAYKLCLLGLVDKDIAPILGISLRTLNRWKDKHHEFWQSIKAGKLQADANVAESLYKSAIGAHSVIEEKVVPDGDGGTTIIEIKRQIPPDYRAQSLWLRNRQPAKWRDKVEVDAAIDVNETSIEFIMENFIKVMDKAHERSRLMRIERGLDPKD</sequence>
<dbReference type="AlphaFoldDB" id="A0A1V8M5A7"/>